<name>A0A813K455_POLGL</name>
<evidence type="ECO:0000313" key="2">
    <source>
        <dbReference type="Proteomes" id="UP000626109"/>
    </source>
</evidence>
<dbReference type="SUPFAM" id="SSF53474">
    <property type="entry name" value="alpha/beta-Hydrolases"/>
    <property type="match status" value="1"/>
</dbReference>
<dbReference type="AlphaFoldDB" id="A0A813K455"/>
<comment type="caution">
    <text evidence="1">The sequence shown here is derived from an EMBL/GenBank/DDBJ whole genome shotgun (WGS) entry which is preliminary data.</text>
</comment>
<dbReference type="InterPro" id="IPR029058">
    <property type="entry name" value="AB_hydrolase_fold"/>
</dbReference>
<gene>
    <name evidence="1" type="ORF">PGLA2088_LOCUS28434</name>
</gene>
<dbReference type="Proteomes" id="UP000626109">
    <property type="component" value="Unassembled WGS sequence"/>
</dbReference>
<evidence type="ECO:0000313" key="1">
    <source>
        <dbReference type="EMBL" id="CAE8693569.1"/>
    </source>
</evidence>
<organism evidence="1 2">
    <name type="scientific">Polarella glacialis</name>
    <name type="common">Dinoflagellate</name>
    <dbReference type="NCBI Taxonomy" id="89957"/>
    <lineage>
        <taxon>Eukaryota</taxon>
        <taxon>Sar</taxon>
        <taxon>Alveolata</taxon>
        <taxon>Dinophyceae</taxon>
        <taxon>Suessiales</taxon>
        <taxon>Suessiaceae</taxon>
        <taxon>Polarella</taxon>
    </lineage>
</organism>
<sequence length="366" mass="38275">MHHICAIEPSSLTVSQATSSLLPQSPGAVAEAECAMASKSEVLQSDEAALLQSLQLRSLREGSDGVSDVPGRLAARAGGAAEAKLAALQEAPGAGQDEGPLCQLGVGGGGCPIADMKVPTNVKLPTSDETKCLWGDDYNFGAFSGDPDKVLIHFSKGGACWKGNASTGNSAHMICNPKIDMKPGGDGDSGISNHTDDNPLKDFTMIRVKSCSGNVFIGNSTDPSFNDVTAGARYSRSEQAGSNSTIVYFKGYNQVRAVLDWAKANFPGKLSKFVISGGSAGALGAGMWTSTLLTEMSYVHGYTMYDSYVSLLPAGVPSQIFNYWNGCKLPISSAAQQSACEDADINAFKIETSVIEAMDANIDVKF</sequence>
<reference evidence="1" key="1">
    <citation type="submission" date="2021-02" db="EMBL/GenBank/DDBJ databases">
        <authorList>
            <person name="Dougan E. K."/>
            <person name="Rhodes N."/>
            <person name="Thang M."/>
            <person name="Chan C."/>
        </authorList>
    </citation>
    <scope>NUCLEOTIDE SEQUENCE</scope>
</reference>
<evidence type="ECO:0008006" key="3">
    <source>
        <dbReference type="Google" id="ProtNLM"/>
    </source>
</evidence>
<accession>A0A813K455</accession>
<protein>
    <recommendedName>
        <fullName evidence="3">Pectin acetylesterase</fullName>
    </recommendedName>
</protein>
<proteinExistence type="predicted"/>
<dbReference type="EMBL" id="CAJNNW010027881">
    <property type="protein sequence ID" value="CAE8693569.1"/>
    <property type="molecule type" value="Genomic_DNA"/>
</dbReference>